<protein>
    <submittedName>
        <fullName evidence="1">Uncharacterized protein</fullName>
    </submittedName>
</protein>
<keyword evidence="3" id="KW-1185">Reference proteome</keyword>
<dbReference type="KEGG" id="ppan:ESD82_07755"/>
<dbReference type="GeneID" id="51370456"/>
<evidence type="ECO:0000313" key="2">
    <source>
        <dbReference type="EMBL" id="RKS42603.1"/>
    </source>
</evidence>
<reference evidence="1 4" key="2">
    <citation type="submission" date="2019-01" db="EMBL/GenBank/DDBJ databases">
        <title>Complete Genome Sequence and Annotation of the Paracoccus pantotrophus type strain DSM 2944.</title>
        <authorList>
            <person name="Bockwoldt J.A."/>
            <person name="Zimmermann M."/>
            <person name="Tiso T."/>
            <person name="Blank L.M."/>
        </authorList>
    </citation>
    <scope>NUCLEOTIDE SEQUENCE [LARGE SCALE GENOMIC DNA]</scope>
    <source>
        <strain evidence="1 4">DSM 2944</strain>
        <plasmid evidence="1">pPAN1</plasmid>
        <plasmid evidence="4">ppan1</plasmid>
    </source>
</reference>
<geneLocation type="plasmid" evidence="4">
    <name>ppan1</name>
</geneLocation>
<organism evidence="1 4">
    <name type="scientific">Paracoccus pantotrophus</name>
    <name type="common">Thiosphaera pantotropha</name>
    <dbReference type="NCBI Taxonomy" id="82367"/>
    <lineage>
        <taxon>Bacteria</taxon>
        <taxon>Pseudomonadati</taxon>
        <taxon>Pseudomonadota</taxon>
        <taxon>Alphaproteobacteria</taxon>
        <taxon>Rhodobacterales</taxon>
        <taxon>Paracoccaceae</taxon>
        <taxon>Paracoccus</taxon>
    </lineage>
</organism>
<keyword evidence="1" id="KW-0614">Plasmid</keyword>
<evidence type="ECO:0000313" key="3">
    <source>
        <dbReference type="Proteomes" id="UP000273626"/>
    </source>
</evidence>
<accession>A0AAE6NTJ2</accession>
<dbReference type="Proteomes" id="UP000273626">
    <property type="component" value="Unassembled WGS sequence"/>
</dbReference>
<reference evidence="2 3" key="1">
    <citation type="submission" date="2018-10" db="EMBL/GenBank/DDBJ databases">
        <title>Genomic Encyclopedia of Archaeal and Bacterial Type Strains, Phase II (KMG-II): from individual species to whole genera.</title>
        <authorList>
            <person name="Goeker M."/>
        </authorList>
    </citation>
    <scope>NUCLEOTIDE SEQUENCE [LARGE SCALE GENOMIC DNA]</scope>
    <source>
        <strain evidence="3">ATCC 35512 / DSM 2944 / CIP 106514 / LMD 82.5 / NBRC 102493 / NCCB 82005 / GB17</strain>
        <strain evidence="2">DSM 2944</strain>
    </source>
</reference>
<proteinExistence type="predicted"/>
<dbReference type="EMBL" id="RBLI01000004">
    <property type="protein sequence ID" value="RKS42603.1"/>
    <property type="molecule type" value="Genomic_DNA"/>
</dbReference>
<geneLocation type="plasmid" evidence="1">
    <name>pPAN1</name>
</geneLocation>
<dbReference type="Proteomes" id="UP000326453">
    <property type="component" value="Plasmid pPAN1"/>
</dbReference>
<evidence type="ECO:0000313" key="4">
    <source>
        <dbReference type="Proteomes" id="UP000326453"/>
    </source>
</evidence>
<dbReference type="AlphaFoldDB" id="A0AAE6NTJ2"/>
<sequence length="213" mass="24162">MTLRNYPDLTRGEGRWLNLWAAFDLTAEYLGTFTLDQLHEMASREGKWISAVQYRRAGQRIDEAALATRFNGLCKGDSPFDFTGFRISPVRNESDDPECTCFEVCEPGEQAFWSVYGFHAEAREWLLVHDCEAGEEGEILARLVELTGHLVEYRDAGKAYANTRLADLPEIIGQRILDEVPDQDDPAARADDADAHPLTDLRERILEAIQRRA</sequence>
<name>A0AAE6NTJ2_PARPN</name>
<gene>
    <name evidence="2" type="ORF">BDE18_4308</name>
    <name evidence="1" type="ORF">ESD82_07755</name>
</gene>
<evidence type="ECO:0000313" key="1">
    <source>
        <dbReference type="EMBL" id="QFG36124.1"/>
    </source>
</evidence>
<dbReference type="EMBL" id="CP044424">
    <property type="protein sequence ID" value="QFG36124.1"/>
    <property type="molecule type" value="Genomic_DNA"/>
</dbReference>
<dbReference type="RefSeq" id="WP_147429456.1">
    <property type="nucleotide sequence ID" value="NZ_CP044424.1"/>
</dbReference>